<gene>
    <name evidence="3" type="ORF">BSZ32_16020</name>
</gene>
<keyword evidence="4" id="KW-1185">Reference proteome</keyword>
<dbReference type="Pfam" id="PF08378">
    <property type="entry name" value="NERD"/>
    <property type="match status" value="1"/>
</dbReference>
<reference evidence="3 4" key="1">
    <citation type="submission" date="2016-12" db="EMBL/GenBank/DDBJ databases">
        <title>Study of bacterial adaptation to deep sea.</title>
        <authorList>
            <person name="Song J."/>
            <person name="Yoshizawa S."/>
            <person name="Kogure K."/>
        </authorList>
    </citation>
    <scope>NUCLEOTIDE SEQUENCE [LARGE SCALE GENOMIC DNA]</scope>
    <source>
        <strain evidence="3 4">SAORIC-165</strain>
    </source>
</reference>
<evidence type="ECO:0000259" key="2">
    <source>
        <dbReference type="PROSITE" id="PS50965"/>
    </source>
</evidence>
<evidence type="ECO:0000256" key="1">
    <source>
        <dbReference type="SAM" id="Phobius"/>
    </source>
</evidence>
<sequence>MCSGAFAGFLYWVGINLSTVLTIAGLGSLVAISLLYRLMPTYANYKLGLLGEQAVGAILNTLSHETVQVYHDYQVNEPGDKPWNIDHIVVTAEGVFLLETKARRKLKQKNKDGQDGYRVKYDGSRLHFPFGVDHYGLKQAKRNSEWLSKQLSSSVGEHVQVKPLLTLPGWMVERKGRGEVDVLNEKELRNDFKRPKQVISPTLQKRINHQLEQHCIV</sequence>
<comment type="caution">
    <text evidence="3">The sequence shown here is derived from an EMBL/GenBank/DDBJ whole genome shotgun (WGS) entry which is preliminary data.</text>
</comment>
<proteinExistence type="predicted"/>
<evidence type="ECO:0000313" key="3">
    <source>
        <dbReference type="EMBL" id="PQJ29838.1"/>
    </source>
</evidence>
<name>A0A2S7U491_9BACT</name>
<dbReference type="AlphaFoldDB" id="A0A2S7U491"/>
<keyword evidence="1" id="KW-0812">Transmembrane</keyword>
<feature type="transmembrane region" description="Helical" evidence="1">
    <location>
        <begin position="12"/>
        <end position="36"/>
    </location>
</feature>
<dbReference type="PROSITE" id="PS50965">
    <property type="entry name" value="NERD"/>
    <property type="match status" value="1"/>
</dbReference>
<evidence type="ECO:0000313" key="4">
    <source>
        <dbReference type="Proteomes" id="UP000239907"/>
    </source>
</evidence>
<dbReference type="InterPro" id="IPR011528">
    <property type="entry name" value="NERD"/>
</dbReference>
<feature type="domain" description="NERD" evidence="2">
    <location>
        <begin position="47"/>
        <end position="174"/>
    </location>
</feature>
<organism evidence="3 4">
    <name type="scientific">Rubritalea profundi</name>
    <dbReference type="NCBI Taxonomy" id="1658618"/>
    <lineage>
        <taxon>Bacteria</taxon>
        <taxon>Pseudomonadati</taxon>
        <taxon>Verrucomicrobiota</taxon>
        <taxon>Verrucomicrobiia</taxon>
        <taxon>Verrucomicrobiales</taxon>
        <taxon>Rubritaleaceae</taxon>
        <taxon>Rubritalea</taxon>
    </lineage>
</organism>
<protein>
    <recommendedName>
        <fullName evidence="2">NERD domain-containing protein</fullName>
    </recommendedName>
</protein>
<dbReference type="Proteomes" id="UP000239907">
    <property type="component" value="Unassembled WGS sequence"/>
</dbReference>
<accession>A0A2S7U491</accession>
<keyword evidence="1" id="KW-1133">Transmembrane helix</keyword>
<dbReference type="EMBL" id="MQWA01000001">
    <property type="protein sequence ID" value="PQJ29838.1"/>
    <property type="molecule type" value="Genomic_DNA"/>
</dbReference>
<keyword evidence="1" id="KW-0472">Membrane</keyword>